<dbReference type="Proteomes" id="UP001265746">
    <property type="component" value="Unassembled WGS sequence"/>
</dbReference>
<proteinExistence type="predicted"/>
<dbReference type="AlphaFoldDB" id="A0AAD9SJK1"/>
<protein>
    <submittedName>
        <fullName evidence="2">Uncharacterized protein</fullName>
    </submittedName>
</protein>
<keyword evidence="3" id="KW-1185">Reference proteome</keyword>
<evidence type="ECO:0000313" key="3">
    <source>
        <dbReference type="Proteomes" id="UP001265746"/>
    </source>
</evidence>
<accession>A0AAD9SJK1</accession>
<evidence type="ECO:0000313" key="2">
    <source>
        <dbReference type="EMBL" id="KAK2609770.1"/>
    </source>
</evidence>
<gene>
    <name evidence="2" type="ORF">N8I77_003255</name>
</gene>
<reference evidence="2" key="1">
    <citation type="submission" date="2023-06" db="EMBL/GenBank/DDBJ databases">
        <authorList>
            <person name="Noh H."/>
        </authorList>
    </citation>
    <scope>NUCLEOTIDE SEQUENCE</scope>
    <source>
        <strain evidence="2">DUCC20226</strain>
    </source>
</reference>
<evidence type="ECO:0000256" key="1">
    <source>
        <dbReference type="SAM" id="MobiDB-lite"/>
    </source>
</evidence>
<sequence>MARRKVGVSSLQVAVFQSAAEAALSQTSPRRSKGPADPVRSGLPETIDACYSRLLSSPIARSSPMQLIIRNPFSAVPYRAVYGLRRS</sequence>
<comment type="caution">
    <text evidence="2">The sequence shown here is derived from an EMBL/GenBank/DDBJ whole genome shotgun (WGS) entry which is preliminary data.</text>
</comment>
<feature type="region of interest" description="Disordered" evidence="1">
    <location>
        <begin position="24"/>
        <end position="44"/>
    </location>
</feature>
<dbReference type="EMBL" id="JAUJFL010000002">
    <property type="protein sequence ID" value="KAK2609770.1"/>
    <property type="molecule type" value="Genomic_DNA"/>
</dbReference>
<organism evidence="2 3">
    <name type="scientific">Phomopsis amygdali</name>
    <name type="common">Fusicoccum amygdali</name>
    <dbReference type="NCBI Taxonomy" id="1214568"/>
    <lineage>
        <taxon>Eukaryota</taxon>
        <taxon>Fungi</taxon>
        <taxon>Dikarya</taxon>
        <taxon>Ascomycota</taxon>
        <taxon>Pezizomycotina</taxon>
        <taxon>Sordariomycetes</taxon>
        <taxon>Sordariomycetidae</taxon>
        <taxon>Diaporthales</taxon>
        <taxon>Diaporthaceae</taxon>
        <taxon>Diaporthe</taxon>
    </lineage>
</organism>
<name>A0AAD9SJK1_PHOAM</name>